<dbReference type="EC" id="2.1.1.221" evidence="1"/>
<evidence type="ECO:0000256" key="4">
    <source>
        <dbReference type="ARBA" id="ARBA00022691"/>
    </source>
</evidence>
<proteinExistence type="predicted"/>
<keyword evidence="9" id="KW-1185">Reference proteome</keyword>
<dbReference type="Proteomes" id="UP000271087">
    <property type="component" value="Unassembled WGS sequence"/>
</dbReference>
<dbReference type="PANTHER" id="PTHR13563:SF13">
    <property type="entry name" value="TRNA METHYLTRANSFERASE 10 HOMOLOG A"/>
    <property type="match status" value="1"/>
</dbReference>
<protein>
    <recommendedName>
        <fullName evidence="1">tRNA (guanine(9)-N(1))-methyltransferase</fullName>
        <ecNumber evidence="1">2.1.1.221</ecNumber>
    </recommendedName>
</protein>
<dbReference type="EMBL" id="UYRW01001562">
    <property type="protein sequence ID" value="VDK78574.1"/>
    <property type="molecule type" value="Genomic_DNA"/>
</dbReference>
<evidence type="ECO:0000256" key="5">
    <source>
        <dbReference type="ARBA" id="ARBA00048434"/>
    </source>
</evidence>
<dbReference type="OrthoDB" id="278300at2759"/>
<dbReference type="GO" id="GO:0005634">
    <property type="term" value="C:nucleus"/>
    <property type="evidence" value="ECO:0007669"/>
    <property type="project" value="TreeGrafter"/>
</dbReference>
<dbReference type="PROSITE" id="PS51675">
    <property type="entry name" value="SAM_MT_TRM10"/>
    <property type="match status" value="1"/>
</dbReference>
<dbReference type="STRING" id="42157.A0A182EC60"/>
<evidence type="ECO:0000313" key="9">
    <source>
        <dbReference type="Proteomes" id="UP000271087"/>
    </source>
</evidence>
<name>A0A182EC60_ONCOC</name>
<dbReference type="Gene3D" id="3.40.1280.30">
    <property type="match status" value="1"/>
</dbReference>
<feature type="domain" description="SAM-dependent MTase TRM10-type" evidence="7">
    <location>
        <begin position="1"/>
        <end position="35"/>
    </location>
</feature>
<reference evidence="8 9" key="2">
    <citation type="submission" date="2018-08" db="EMBL/GenBank/DDBJ databases">
        <authorList>
            <person name="Laetsch R D."/>
            <person name="Stevens L."/>
            <person name="Kumar S."/>
            <person name="Blaxter L. M."/>
        </authorList>
    </citation>
    <scope>NUCLEOTIDE SEQUENCE [LARGE SCALE GENOMIC DNA]</scope>
</reference>
<sequence>VLTVNQVFEILLRYTENQSWKKSFLDVIPRRKGIVDNSVENNGNIERQKNDTTENVDDIHQKILD</sequence>
<dbReference type="InterPro" id="IPR028564">
    <property type="entry name" value="MT_TRM10-typ"/>
</dbReference>
<evidence type="ECO:0000256" key="2">
    <source>
        <dbReference type="ARBA" id="ARBA00022603"/>
    </source>
</evidence>
<dbReference type="WBParaSite" id="nOo.2.0.1.t05651-RA">
    <property type="protein sequence ID" value="nOo.2.0.1.t05651-RA"/>
    <property type="gene ID" value="nOo.2.0.1.g05651"/>
</dbReference>
<evidence type="ECO:0000256" key="3">
    <source>
        <dbReference type="ARBA" id="ARBA00022679"/>
    </source>
</evidence>
<evidence type="ECO:0000256" key="1">
    <source>
        <dbReference type="ARBA" id="ARBA00012797"/>
    </source>
</evidence>
<evidence type="ECO:0000256" key="6">
    <source>
        <dbReference type="SAM" id="MobiDB-lite"/>
    </source>
</evidence>
<dbReference type="InterPro" id="IPR007356">
    <property type="entry name" value="tRNA_m1G_MeTrfase_euk"/>
</dbReference>
<gene>
    <name evidence="8" type="ORF">NOO_LOCUS5651</name>
</gene>
<feature type="region of interest" description="Disordered" evidence="6">
    <location>
        <begin position="42"/>
        <end position="65"/>
    </location>
</feature>
<feature type="compositionally biased region" description="Basic and acidic residues" evidence="6">
    <location>
        <begin position="46"/>
        <end position="65"/>
    </location>
</feature>
<reference evidence="10" key="1">
    <citation type="submission" date="2016-06" db="UniProtKB">
        <authorList>
            <consortium name="WormBaseParasite"/>
        </authorList>
    </citation>
    <scope>IDENTIFICATION</scope>
</reference>
<dbReference type="GO" id="GO:0000049">
    <property type="term" value="F:tRNA binding"/>
    <property type="evidence" value="ECO:0007669"/>
    <property type="project" value="TreeGrafter"/>
</dbReference>
<keyword evidence="2" id="KW-0489">Methyltransferase</keyword>
<accession>A0A182EC60</accession>
<evidence type="ECO:0000313" key="8">
    <source>
        <dbReference type="EMBL" id="VDK78574.1"/>
    </source>
</evidence>
<comment type="catalytic activity">
    <reaction evidence="5">
        <text>guanosine(9) in tRNA + S-adenosyl-L-methionine = N(1)-methylguanosine(9) in tRNA + S-adenosyl-L-homocysteine + H(+)</text>
        <dbReference type="Rhea" id="RHEA:43156"/>
        <dbReference type="Rhea" id="RHEA-COMP:10367"/>
        <dbReference type="Rhea" id="RHEA-COMP:10368"/>
        <dbReference type="ChEBI" id="CHEBI:15378"/>
        <dbReference type="ChEBI" id="CHEBI:57856"/>
        <dbReference type="ChEBI" id="CHEBI:59789"/>
        <dbReference type="ChEBI" id="CHEBI:73542"/>
        <dbReference type="ChEBI" id="CHEBI:74269"/>
        <dbReference type="EC" id="2.1.1.221"/>
    </reaction>
</comment>
<dbReference type="PANTHER" id="PTHR13563">
    <property type="entry name" value="TRNA (GUANINE-9-) METHYLTRANSFERASE"/>
    <property type="match status" value="1"/>
</dbReference>
<keyword evidence="3" id="KW-0808">Transferase</keyword>
<organism evidence="10">
    <name type="scientific">Onchocerca ochengi</name>
    <name type="common">Filarial nematode worm</name>
    <dbReference type="NCBI Taxonomy" id="42157"/>
    <lineage>
        <taxon>Eukaryota</taxon>
        <taxon>Metazoa</taxon>
        <taxon>Ecdysozoa</taxon>
        <taxon>Nematoda</taxon>
        <taxon>Chromadorea</taxon>
        <taxon>Rhabditida</taxon>
        <taxon>Spirurina</taxon>
        <taxon>Spiruromorpha</taxon>
        <taxon>Filarioidea</taxon>
        <taxon>Onchocercidae</taxon>
        <taxon>Onchocerca</taxon>
    </lineage>
</organism>
<evidence type="ECO:0000259" key="7">
    <source>
        <dbReference type="PROSITE" id="PS51675"/>
    </source>
</evidence>
<evidence type="ECO:0000313" key="10">
    <source>
        <dbReference type="WBParaSite" id="nOo.2.0.1.t05651-RA"/>
    </source>
</evidence>
<dbReference type="GO" id="GO:0002939">
    <property type="term" value="P:tRNA N1-guanine methylation"/>
    <property type="evidence" value="ECO:0007669"/>
    <property type="project" value="TreeGrafter"/>
</dbReference>
<dbReference type="AlphaFoldDB" id="A0A182EC60"/>
<dbReference type="InterPro" id="IPR038459">
    <property type="entry name" value="MT_TRM10-typ_sf"/>
</dbReference>
<keyword evidence="4" id="KW-0949">S-adenosyl-L-methionine</keyword>
<dbReference type="GO" id="GO:0008168">
    <property type="term" value="F:methyltransferase activity"/>
    <property type="evidence" value="ECO:0007669"/>
    <property type="project" value="UniProtKB-KW"/>
</dbReference>